<keyword evidence="4" id="KW-1185">Reference proteome</keyword>
<dbReference type="EMBL" id="JACHIV010000001">
    <property type="protein sequence ID" value="MBB5067688.1"/>
    <property type="molecule type" value="Genomic_DNA"/>
</dbReference>
<evidence type="ECO:0000313" key="3">
    <source>
        <dbReference type="EMBL" id="MBB5067688.1"/>
    </source>
</evidence>
<dbReference type="Pfam" id="PF12697">
    <property type="entry name" value="Abhydrolase_6"/>
    <property type="match status" value="1"/>
</dbReference>
<organism evidence="3 4">
    <name type="scientific">Saccharopolyspora gloriosae</name>
    <dbReference type="NCBI Taxonomy" id="455344"/>
    <lineage>
        <taxon>Bacteria</taxon>
        <taxon>Bacillati</taxon>
        <taxon>Actinomycetota</taxon>
        <taxon>Actinomycetes</taxon>
        <taxon>Pseudonocardiales</taxon>
        <taxon>Pseudonocardiaceae</taxon>
        <taxon>Saccharopolyspora</taxon>
    </lineage>
</organism>
<accession>A0A840NBV9</accession>
<keyword evidence="3" id="KW-0378">Hydrolase</keyword>
<dbReference type="SUPFAM" id="SSF53474">
    <property type="entry name" value="alpha/beta-Hydrolases"/>
    <property type="match status" value="1"/>
</dbReference>
<feature type="compositionally biased region" description="Polar residues" evidence="1">
    <location>
        <begin position="1"/>
        <end position="10"/>
    </location>
</feature>
<feature type="domain" description="AB hydrolase-1" evidence="2">
    <location>
        <begin position="37"/>
        <end position="192"/>
    </location>
</feature>
<gene>
    <name evidence="3" type="ORF">BJ969_000776</name>
</gene>
<evidence type="ECO:0000256" key="1">
    <source>
        <dbReference type="SAM" id="MobiDB-lite"/>
    </source>
</evidence>
<dbReference type="GO" id="GO:0016787">
    <property type="term" value="F:hydrolase activity"/>
    <property type="evidence" value="ECO:0007669"/>
    <property type="project" value="UniProtKB-KW"/>
</dbReference>
<dbReference type="InterPro" id="IPR000073">
    <property type="entry name" value="AB_hydrolase_1"/>
</dbReference>
<reference evidence="3 4" key="1">
    <citation type="submission" date="2020-08" db="EMBL/GenBank/DDBJ databases">
        <title>Sequencing the genomes of 1000 actinobacteria strains.</title>
        <authorList>
            <person name="Klenk H.-P."/>
        </authorList>
    </citation>
    <scope>NUCLEOTIDE SEQUENCE [LARGE SCALE GENOMIC DNA]</scope>
    <source>
        <strain evidence="3 4">DSM 45582</strain>
    </source>
</reference>
<proteinExistence type="predicted"/>
<name>A0A840NBV9_9PSEU</name>
<dbReference type="Gene3D" id="3.40.50.1820">
    <property type="entry name" value="alpha/beta hydrolase"/>
    <property type="match status" value="1"/>
</dbReference>
<sequence>MAGMHTQQRLGDTAGQFPPRPAVHVLRSRADAPRTVVLVLHGGRATSQAPVRRYQLAYQRMHVMARSLRQATAGSAAQVWLLRNRLRGWNEPALDALTDARWALERIKTEHPTARIVLVGHSLGGRVALRLAGDEAVDGVCGLAPWLEPGEPIEQLTGGRVLIAHGDADRITSPEQSADYARRALQLPRPPSVTYVRVSGAGHAMVRRWTEWEVLTRRFVRELATGNEEQR</sequence>
<evidence type="ECO:0000259" key="2">
    <source>
        <dbReference type="Pfam" id="PF12697"/>
    </source>
</evidence>
<feature type="region of interest" description="Disordered" evidence="1">
    <location>
        <begin position="1"/>
        <end position="20"/>
    </location>
</feature>
<dbReference type="AlphaFoldDB" id="A0A840NBV9"/>
<comment type="caution">
    <text evidence="3">The sequence shown here is derived from an EMBL/GenBank/DDBJ whole genome shotgun (WGS) entry which is preliminary data.</text>
</comment>
<protein>
    <submittedName>
        <fullName evidence="3">Alpha-beta hydrolase superfamily lysophospholipase</fullName>
    </submittedName>
</protein>
<dbReference type="InterPro" id="IPR029058">
    <property type="entry name" value="AB_hydrolase_fold"/>
</dbReference>
<dbReference type="Proteomes" id="UP000580474">
    <property type="component" value="Unassembled WGS sequence"/>
</dbReference>
<dbReference type="RefSeq" id="WP_246456672.1">
    <property type="nucleotide sequence ID" value="NZ_JACHIV010000001.1"/>
</dbReference>
<evidence type="ECO:0000313" key="4">
    <source>
        <dbReference type="Proteomes" id="UP000580474"/>
    </source>
</evidence>